<evidence type="ECO:0000313" key="2">
    <source>
        <dbReference type="EMBL" id="GFD42573.1"/>
    </source>
</evidence>
<gene>
    <name evidence="2" type="ORF">Tci_914542</name>
</gene>
<evidence type="ECO:0000256" key="1">
    <source>
        <dbReference type="SAM" id="MobiDB-lite"/>
    </source>
</evidence>
<accession>A0A699W708</accession>
<name>A0A699W708_TANCI</name>
<feature type="non-terminal residue" evidence="2">
    <location>
        <position position="1"/>
    </location>
</feature>
<sequence length="95" mass="11063">VDLPKGLNLDNCLPVSLLLQRNLRKLPVRWRNLHIRCLKQHPEWFSQPRKPPSPDRDWNKTLPASQGDAQSWISNLVRQTDARSSFNELLDTPID</sequence>
<reference evidence="2" key="1">
    <citation type="journal article" date="2019" name="Sci. Rep.">
        <title>Draft genome of Tanacetum cinerariifolium, the natural source of mosquito coil.</title>
        <authorList>
            <person name="Yamashiro T."/>
            <person name="Shiraishi A."/>
            <person name="Satake H."/>
            <person name="Nakayama K."/>
        </authorList>
    </citation>
    <scope>NUCLEOTIDE SEQUENCE</scope>
</reference>
<protein>
    <submittedName>
        <fullName evidence="2">Uncharacterized protein</fullName>
    </submittedName>
</protein>
<proteinExistence type="predicted"/>
<feature type="region of interest" description="Disordered" evidence="1">
    <location>
        <begin position="44"/>
        <end position="66"/>
    </location>
</feature>
<comment type="caution">
    <text evidence="2">The sequence shown here is derived from an EMBL/GenBank/DDBJ whole genome shotgun (WGS) entry which is preliminary data.</text>
</comment>
<feature type="non-terminal residue" evidence="2">
    <location>
        <position position="95"/>
    </location>
</feature>
<dbReference type="EMBL" id="BKCJ011577572">
    <property type="protein sequence ID" value="GFD42573.1"/>
    <property type="molecule type" value="Genomic_DNA"/>
</dbReference>
<organism evidence="2">
    <name type="scientific">Tanacetum cinerariifolium</name>
    <name type="common">Dalmatian daisy</name>
    <name type="synonym">Chrysanthemum cinerariifolium</name>
    <dbReference type="NCBI Taxonomy" id="118510"/>
    <lineage>
        <taxon>Eukaryota</taxon>
        <taxon>Viridiplantae</taxon>
        <taxon>Streptophyta</taxon>
        <taxon>Embryophyta</taxon>
        <taxon>Tracheophyta</taxon>
        <taxon>Spermatophyta</taxon>
        <taxon>Magnoliopsida</taxon>
        <taxon>eudicotyledons</taxon>
        <taxon>Gunneridae</taxon>
        <taxon>Pentapetalae</taxon>
        <taxon>asterids</taxon>
        <taxon>campanulids</taxon>
        <taxon>Asterales</taxon>
        <taxon>Asteraceae</taxon>
        <taxon>Asteroideae</taxon>
        <taxon>Anthemideae</taxon>
        <taxon>Anthemidinae</taxon>
        <taxon>Tanacetum</taxon>
    </lineage>
</organism>
<dbReference type="AlphaFoldDB" id="A0A699W708"/>